<organism evidence="1 2">
    <name type="scientific">Phocaeicola plebeius (strain DSM 17135 / JCM 12973 / CCUG 54634 / M2)</name>
    <name type="common">Bacteroides plebeius</name>
    <dbReference type="NCBI Taxonomy" id="484018"/>
    <lineage>
        <taxon>Bacteria</taxon>
        <taxon>Pseudomonadati</taxon>
        <taxon>Bacteroidota</taxon>
        <taxon>Bacteroidia</taxon>
        <taxon>Bacteroidales</taxon>
        <taxon>Bacteroidaceae</taxon>
        <taxon>Phocaeicola</taxon>
    </lineage>
</organism>
<name>B5CUJ0_PHOPM</name>
<dbReference type="eggNOG" id="ENOG502ZAG0">
    <property type="taxonomic scope" value="Bacteria"/>
</dbReference>
<comment type="caution">
    <text evidence="1">The sequence shown here is derived from an EMBL/GenBank/DDBJ whole genome shotgun (WGS) entry which is preliminary data.</text>
</comment>
<dbReference type="Proteomes" id="UP000003452">
    <property type="component" value="Unassembled WGS sequence"/>
</dbReference>
<dbReference type="Pfam" id="PF16115">
    <property type="entry name" value="DUF4831"/>
    <property type="match status" value="1"/>
</dbReference>
<proteinExistence type="predicted"/>
<reference evidence="1 2" key="1">
    <citation type="submission" date="2008-08" db="EMBL/GenBank/DDBJ databases">
        <title>Draft genome sequence of Bacteroides plebeius (DSM 17135).</title>
        <authorList>
            <person name="Sudarsanam P."/>
            <person name="Ley R."/>
            <person name="Guruge J."/>
            <person name="Turnbaugh P.J."/>
            <person name="Mahowald M."/>
            <person name="Liep D."/>
            <person name="Gordon J."/>
        </authorList>
    </citation>
    <scope>NUCLEOTIDE SEQUENCE [LARGE SCALE GENOMIC DNA]</scope>
    <source>
        <strain evidence="2">DSM 17135 / JCM 12973 / M2</strain>
    </source>
</reference>
<dbReference type="AlphaFoldDB" id="B5CUJ0"/>
<evidence type="ECO:0000313" key="2">
    <source>
        <dbReference type="Proteomes" id="UP000003452"/>
    </source>
</evidence>
<dbReference type="HOGENOM" id="CLU_067505_0_0_10"/>
<evidence type="ECO:0000313" key="1">
    <source>
        <dbReference type="EMBL" id="EDY97165.1"/>
    </source>
</evidence>
<dbReference type="InterPro" id="IPR032265">
    <property type="entry name" value="DUF4831"/>
</dbReference>
<dbReference type="EMBL" id="ABQC02000003">
    <property type="protein sequence ID" value="EDY97165.1"/>
    <property type="molecule type" value="Genomic_DNA"/>
</dbReference>
<reference evidence="1 2" key="2">
    <citation type="submission" date="2008-08" db="EMBL/GenBank/DDBJ databases">
        <authorList>
            <person name="Fulton L."/>
            <person name="Clifton S."/>
            <person name="Fulton B."/>
            <person name="Xu J."/>
            <person name="Minx P."/>
            <person name="Pepin K.H."/>
            <person name="Johnson M."/>
            <person name="Thiruvilangam P."/>
            <person name="Bhonagiri V."/>
            <person name="Nash W.E."/>
            <person name="Mardis E.R."/>
            <person name="Wilson R.K."/>
        </authorList>
    </citation>
    <scope>NUCLEOTIDE SEQUENCE [LARGE SCALE GENOMIC DNA]</scope>
    <source>
        <strain evidence="2">DSM 17135 / JCM 12973 / M2</strain>
    </source>
</reference>
<accession>B5CUJ0</accession>
<evidence type="ECO:0008006" key="3">
    <source>
        <dbReference type="Google" id="ProtNLM"/>
    </source>
</evidence>
<protein>
    <recommendedName>
        <fullName evidence="3">DUF4831 family protein</fullName>
    </recommendedName>
</protein>
<gene>
    <name evidence="1" type="ORF">BACPLE_00361</name>
</gene>
<sequence>MTDNMKRGIIALGLLASLNAYSQESYVPQAGEGIVYFLPKTKVAIDIIATKVNYQPGDFSLYASRYLRLNDVNTQPESHWEIKDIHVRLVGVPDSTKAYIMKLKDKSVSSNVELTDKGIVKAINTTSTEKESAPDYKLETPEPHENARKYMTEDILMAGSSAKMAELTAREIYNIRDSKNIILRGQAETMPKDGASLQLVIDQLNKQEKALTQTFTGTTDRKDKVFTFLVEPDNNAQEQIAARFSAQLGVLPTNNLAGDPIYVSIRNTSTLPVPEEEGKKKKKIDGVIYNVPGKGNVTVSYQGKKLFNDEMSFTQFGYTEVLVDGLFDKKINTRVVFNSTTGGILKIDKD</sequence>